<evidence type="ECO:0000256" key="1">
    <source>
        <dbReference type="SAM" id="MobiDB-lite"/>
    </source>
</evidence>
<gene>
    <name evidence="2" type="ORF">AQI88_36195</name>
</gene>
<dbReference type="PANTHER" id="PTHR46082:SF6">
    <property type="entry name" value="AAA+ ATPASE DOMAIN-CONTAINING PROTEIN-RELATED"/>
    <property type="match status" value="1"/>
</dbReference>
<dbReference type="EMBL" id="LMWL01000074">
    <property type="protein sequence ID" value="KUM91540.1"/>
    <property type="molecule type" value="Genomic_DNA"/>
</dbReference>
<dbReference type="InterPro" id="IPR011990">
    <property type="entry name" value="TPR-like_helical_dom_sf"/>
</dbReference>
<dbReference type="Pfam" id="PF13424">
    <property type="entry name" value="TPR_12"/>
    <property type="match status" value="1"/>
</dbReference>
<evidence type="ECO:0000313" key="3">
    <source>
        <dbReference type="Proteomes" id="UP000054241"/>
    </source>
</evidence>
<dbReference type="AlphaFoldDB" id="A0A101NE92"/>
<feature type="region of interest" description="Disordered" evidence="1">
    <location>
        <begin position="327"/>
        <end position="349"/>
    </location>
</feature>
<evidence type="ECO:0000313" key="2">
    <source>
        <dbReference type="EMBL" id="KUM91540.1"/>
    </source>
</evidence>
<name>A0A101NE92_9ACTN</name>
<sequence>MTWKSSYGTMSVGGERVSETPDAVQSARRALSKSERAFGPVHSQTLAALAHLARELAAEGRGDEAIGQWQKLLDRYRGALGPRHPDTLSALAELAQALETAGRHAEALECLQQLLVGYAGHVGAAPPGTLEALPRLWRAASRALFEADHDDDTRQYLRRLAARYRSTSDAGQPDADQDSSITDPEVQRLLQAMTAHLAARRGVDAYGAARLLVEELTARSKGHSPEAARKPKTPCAETDPWLGSPSDGDLPVPDAAIHESSLDDLFAAHAAQVAGILDDASDDLEESGPSAPGHLGAWNLDEAKRLAKEAREAVDSDLIALFLRLGPPPEATGRADYEPANSGGGGTQQ</sequence>
<comment type="caution">
    <text evidence="2">The sequence shown here is derived from an EMBL/GenBank/DDBJ whole genome shotgun (WGS) entry which is preliminary data.</text>
</comment>
<proteinExistence type="predicted"/>
<feature type="region of interest" description="Disordered" evidence="1">
    <location>
        <begin position="219"/>
        <end position="239"/>
    </location>
</feature>
<organism evidence="2 3">
    <name type="scientific">Streptomyces cellostaticus</name>
    <dbReference type="NCBI Taxonomy" id="67285"/>
    <lineage>
        <taxon>Bacteria</taxon>
        <taxon>Bacillati</taxon>
        <taxon>Actinomycetota</taxon>
        <taxon>Actinomycetes</taxon>
        <taxon>Kitasatosporales</taxon>
        <taxon>Streptomycetaceae</taxon>
        <taxon>Streptomyces</taxon>
    </lineage>
</organism>
<feature type="compositionally biased region" description="Basic and acidic residues" evidence="1">
    <location>
        <begin position="219"/>
        <end position="229"/>
    </location>
</feature>
<evidence type="ECO:0008006" key="4">
    <source>
        <dbReference type="Google" id="ProtNLM"/>
    </source>
</evidence>
<dbReference type="Proteomes" id="UP000054241">
    <property type="component" value="Unassembled WGS sequence"/>
</dbReference>
<protein>
    <recommendedName>
        <fullName evidence="4">Tetratricopeptide repeat protein</fullName>
    </recommendedName>
</protein>
<dbReference type="InterPro" id="IPR053137">
    <property type="entry name" value="NLR-like"/>
</dbReference>
<dbReference type="STRING" id="67285.AQI88_36195"/>
<reference evidence="2 3" key="1">
    <citation type="submission" date="2015-10" db="EMBL/GenBank/DDBJ databases">
        <title>Draft genome sequence of Streptomyces cellostaticus DSM 40189, type strain for the species Streptomyces cellostaticus.</title>
        <authorList>
            <person name="Ruckert C."/>
            <person name="Winkler A."/>
            <person name="Kalinowski J."/>
            <person name="Kampfer P."/>
            <person name="Glaeser S."/>
        </authorList>
    </citation>
    <scope>NUCLEOTIDE SEQUENCE [LARGE SCALE GENOMIC DNA]</scope>
    <source>
        <strain evidence="2 3">DSM 40189</strain>
    </source>
</reference>
<feature type="region of interest" description="Disordered" evidence="1">
    <location>
        <begin position="1"/>
        <end position="22"/>
    </location>
</feature>
<keyword evidence="3" id="KW-1185">Reference proteome</keyword>
<dbReference type="Gene3D" id="1.25.40.10">
    <property type="entry name" value="Tetratricopeptide repeat domain"/>
    <property type="match status" value="1"/>
</dbReference>
<accession>A0A101NE92</accession>
<dbReference type="SUPFAM" id="SSF48452">
    <property type="entry name" value="TPR-like"/>
    <property type="match status" value="1"/>
</dbReference>
<dbReference type="PANTHER" id="PTHR46082">
    <property type="entry name" value="ATP/GTP-BINDING PROTEIN-RELATED"/>
    <property type="match status" value="1"/>
</dbReference>